<dbReference type="SUPFAM" id="SSF158837">
    <property type="entry name" value="AGR C 984p-like"/>
    <property type="match status" value="1"/>
</dbReference>
<organism evidence="1 2">
    <name type="scientific">Rhodoblastus acidophilus</name>
    <name type="common">Rhodopseudomonas acidophila</name>
    <dbReference type="NCBI Taxonomy" id="1074"/>
    <lineage>
        <taxon>Bacteria</taxon>
        <taxon>Pseudomonadati</taxon>
        <taxon>Pseudomonadota</taxon>
        <taxon>Alphaproteobacteria</taxon>
        <taxon>Hyphomicrobiales</taxon>
        <taxon>Rhodoblastaceae</taxon>
        <taxon>Rhodoblastus</taxon>
    </lineage>
</organism>
<dbReference type="Gene3D" id="1.10.3700.10">
    <property type="entry name" value="AGR C 984p-like"/>
    <property type="match status" value="1"/>
</dbReference>
<dbReference type="OrthoDB" id="7824597at2"/>
<gene>
    <name evidence="1" type="ORF">SAMN06265338_106221</name>
</gene>
<sequence>MSTFSDYIQVTQNLARYQKMTASDPTIAQATKYYQANIGSIKSADQLVNNTRLFNYVMSAYGLSDMTYAKAMIKKALEEGTSSSSALAYKLNNSKITALVNTFNFSSYGESTTQQTAVTQGVVDKYVMQTLENKQGESNPGVQLALYFRDHAAGISDAYSILADANLLKVVQTAYGISSYSSVQNIDTQAATFDKLLTYSDFKDPKKLDNFLQRFTAQYDFANGQSATGSASGGLTSPSFLLSLQGLKLGGF</sequence>
<keyword evidence="2" id="KW-1185">Reference proteome</keyword>
<dbReference type="AlphaFoldDB" id="A0A212RRX2"/>
<accession>A0A212RRX2</accession>
<name>A0A212RRX2_RHOAC</name>
<evidence type="ECO:0000313" key="2">
    <source>
        <dbReference type="Proteomes" id="UP000198418"/>
    </source>
</evidence>
<dbReference type="EMBL" id="FYDG01000006">
    <property type="protein sequence ID" value="SNB75370.1"/>
    <property type="molecule type" value="Genomic_DNA"/>
</dbReference>
<protein>
    <recommendedName>
        <fullName evidence="3">DUF1217 domain-containing protein</fullName>
    </recommendedName>
</protein>
<reference evidence="2" key="1">
    <citation type="submission" date="2017-06" db="EMBL/GenBank/DDBJ databases">
        <authorList>
            <person name="Varghese N."/>
            <person name="Submissions S."/>
        </authorList>
    </citation>
    <scope>NUCLEOTIDE SEQUENCE [LARGE SCALE GENOMIC DNA]</scope>
    <source>
        <strain evidence="2">DSM 137</strain>
    </source>
</reference>
<dbReference type="RefSeq" id="WP_088521222.1">
    <property type="nucleotide sequence ID" value="NZ_FYDG01000006.1"/>
</dbReference>
<evidence type="ECO:0008006" key="3">
    <source>
        <dbReference type="Google" id="ProtNLM"/>
    </source>
</evidence>
<dbReference type="Pfam" id="PF06748">
    <property type="entry name" value="DUF1217"/>
    <property type="match status" value="1"/>
</dbReference>
<dbReference type="InterPro" id="IPR010626">
    <property type="entry name" value="DUF1217"/>
</dbReference>
<proteinExistence type="predicted"/>
<dbReference type="InterPro" id="IPR023157">
    <property type="entry name" value="AGR-C-984p-like_sf"/>
</dbReference>
<dbReference type="Proteomes" id="UP000198418">
    <property type="component" value="Unassembled WGS sequence"/>
</dbReference>
<evidence type="ECO:0000313" key="1">
    <source>
        <dbReference type="EMBL" id="SNB75370.1"/>
    </source>
</evidence>